<comment type="caution">
    <text evidence="4">The sequence shown here is derived from an EMBL/GenBank/DDBJ whole genome shotgun (WGS) entry which is preliminary data.</text>
</comment>
<gene>
    <name evidence="4" type="ORF">GCM10009839_61080</name>
</gene>
<keyword evidence="2" id="KW-0804">Transcription</keyword>
<dbReference type="Pfam" id="PF13490">
    <property type="entry name" value="zf-HC2"/>
    <property type="match status" value="1"/>
</dbReference>
<feature type="domain" description="Putative zinc-finger" evidence="3">
    <location>
        <begin position="3"/>
        <end position="36"/>
    </location>
</feature>
<dbReference type="InterPro" id="IPR027383">
    <property type="entry name" value="Znf_put"/>
</dbReference>
<keyword evidence="5" id="KW-1185">Reference proteome</keyword>
<accession>A0ABN2V1F9</accession>
<proteinExistence type="predicted"/>
<reference evidence="4 5" key="1">
    <citation type="journal article" date="2019" name="Int. J. Syst. Evol. Microbiol.">
        <title>The Global Catalogue of Microorganisms (GCM) 10K type strain sequencing project: providing services to taxonomists for standard genome sequencing and annotation.</title>
        <authorList>
            <consortium name="The Broad Institute Genomics Platform"/>
            <consortium name="The Broad Institute Genome Sequencing Center for Infectious Disease"/>
            <person name="Wu L."/>
            <person name="Ma J."/>
        </authorList>
    </citation>
    <scope>NUCLEOTIDE SEQUENCE [LARGE SCALE GENOMIC DNA]</scope>
    <source>
        <strain evidence="4 5">JCM 16014</strain>
    </source>
</reference>
<evidence type="ECO:0000259" key="3">
    <source>
        <dbReference type="Pfam" id="PF13490"/>
    </source>
</evidence>
<protein>
    <submittedName>
        <fullName evidence="4">Zf-HC2 domain-containing protein</fullName>
    </submittedName>
</protein>
<dbReference type="Proteomes" id="UP001500751">
    <property type="component" value="Unassembled WGS sequence"/>
</dbReference>
<name>A0ABN2V1F9_9ACTN</name>
<evidence type="ECO:0000313" key="5">
    <source>
        <dbReference type="Proteomes" id="UP001500751"/>
    </source>
</evidence>
<dbReference type="RefSeq" id="WP_344669135.1">
    <property type="nucleotide sequence ID" value="NZ_BAAAQN010000043.1"/>
</dbReference>
<evidence type="ECO:0000256" key="2">
    <source>
        <dbReference type="ARBA" id="ARBA00023163"/>
    </source>
</evidence>
<sequence length="81" mass="9008">MDCDEFVELVTAFLDGALPADDEERFVAHLTECDGCETYLEQFRQTVDTLGGLPADALSADALSGPVRTRLLEAFRDRNQR</sequence>
<evidence type="ECO:0000313" key="4">
    <source>
        <dbReference type="EMBL" id="GAA2047609.1"/>
    </source>
</evidence>
<organism evidence="4 5">
    <name type="scientific">Catenulispora yoronensis</name>
    <dbReference type="NCBI Taxonomy" id="450799"/>
    <lineage>
        <taxon>Bacteria</taxon>
        <taxon>Bacillati</taxon>
        <taxon>Actinomycetota</taxon>
        <taxon>Actinomycetes</taxon>
        <taxon>Catenulisporales</taxon>
        <taxon>Catenulisporaceae</taxon>
        <taxon>Catenulispora</taxon>
    </lineage>
</organism>
<dbReference type="InterPro" id="IPR041916">
    <property type="entry name" value="Anti_sigma_zinc_sf"/>
</dbReference>
<evidence type="ECO:0000256" key="1">
    <source>
        <dbReference type="ARBA" id="ARBA00023015"/>
    </source>
</evidence>
<keyword evidence="1" id="KW-0805">Transcription regulation</keyword>
<dbReference type="EMBL" id="BAAAQN010000043">
    <property type="protein sequence ID" value="GAA2047609.1"/>
    <property type="molecule type" value="Genomic_DNA"/>
</dbReference>
<dbReference type="Gene3D" id="1.10.10.1320">
    <property type="entry name" value="Anti-sigma factor, zinc-finger domain"/>
    <property type="match status" value="1"/>
</dbReference>